<protein>
    <submittedName>
        <fullName evidence="1">Uncharacterized protein</fullName>
    </submittedName>
</protein>
<dbReference type="Proteomes" id="UP000768646">
    <property type="component" value="Unassembled WGS sequence"/>
</dbReference>
<proteinExistence type="predicted"/>
<dbReference type="EMBL" id="JABTEG010000006">
    <property type="protein sequence ID" value="KAG4304786.1"/>
    <property type="molecule type" value="Genomic_DNA"/>
</dbReference>
<gene>
    <name evidence="1" type="ORF">PORY_001839</name>
</gene>
<comment type="caution">
    <text evidence="1">The sequence shown here is derived from an EMBL/GenBank/DDBJ whole genome shotgun (WGS) entry which is preliminary data.</text>
</comment>
<evidence type="ECO:0000313" key="2">
    <source>
        <dbReference type="Proteomes" id="UP000768646"/>
    </source>
</evidence>
<sequence>MTKTKGQSAKKDDEALVLEYLKKTNRPYSASMNCGVSDICLNLHNAVTKNALAKVLTTLCERGDVRCKTYGKQSVYVIDQDQFENPSPEELAIMDAKIEELRQEITSLQDSNKQMKQTLQSLTAQKTTVELEEMSKDLDKKISTLSKRLNSLQSGTVRLITVEKMEEINKNYEKMRKMWKDRKAIFRNLWDAVSEGVPSPVELKERLGIEDDEIDFNTDLLSNIQ</sequence>
<keyword evidence="2" id="KW-1185">Reference proteome</keyword>
<name>A0ACB7CAM6_9ASCO</name>
<reference evidence="1 2" key="1">
    <citation type="journal article" date="2021" name="Commun. Biol.">
        <title>Genomic insights into the host specific adaptation of the Pneumocystis genus.</title>
        <authorList>
            <person name="Cisse O.H."/>
            <person name="Ma L."/>
            <person name="Dekker J.P."/>
            <person name="Khil P.P."/>
            <person name="Youn J.-H."/>
            <person name="Brenchley J.M."/>
            <person name="Blair R."/>
            <person name="Pahar B."/>
            <person name="Chabe M."/>
            <person name="Van Rompay K.K.A."/>
            <person name="Keesler R."/>
            <person name="Sukura A."/>
            <person name="Hirsch V."/>
            <person name="Kutty G."/>
            <person name="Liu Y."/>
            <person name="Peng L."/>
            <person name="Chen J."/>
            <person name="Song J."/>
            <person name="Weissenbacher-Lang C."/>
            <person name="Xu J."/>
            <person name="Upham N.S."/>
            <person name="Stajich J.E."/>
            <person name="Cuomo C.A."/>
            <person name="Cushion M.T."/>
            <person name="Kovacs J.A."/>
        </authorList>
    </citation>
    <scope>NUCLEOTIDE SEQUENCE [LARGE SCALE GENOMIC DNA]</scope>
    <source>
        <strain evidence="1 2">RABM</strain>
    </source>
</reference>
<organism evidence="1 2">
    <name type="scientific">Pneumocystis oryctolagi</name>
    <dbReference type="NCBI Taxonomy" id="42067"/>
    <lineage>
        <taxon>Eukaryota</taxon>
        <taxon>Fungi</taxon>
        <taxon>Dikarya</taxon>
        <taxon>Ascomycota</taxon>
        <taxon>Taphrinomycotina</taxon>
        <taxon>Pneumocystomycetes</taxon>
        <taxon>Pneumocystaceae</taxon>
        <taxon>Pneumocystis</taxon>
    </lineage>
</organism>
<accession>A0ACB7CAM6</accession>
<evidence type="ECO:0000313" key="1">
    <source>
        <dbReference type="EMBL" id="KAG4304786.1"/>
    </source>
</evidence>